<dbReference type="GO" id="GO:0005987">
    <property type="term" value="P:sucrose catabolic process"/>
    <property type="evidence" value="ECO:0007669"/>
    <property type="project" value="TreeGrafter"/>
</dbReference>
<dbReference type="Pfam" id="PF12899">
    <property type="entry name" value="Glyco_hydro_100"/>
    <property type="match status" value="1"/>
</dbReference>
<evidence type="ECO:0000313" key="8">
    <source>
        <dbReference type="Proteomes" id="UP000250321"/>
    </source>
</evidence>
<dbReference type="InterPro" id="IPR012341">
    <property type="entry name" value="6hp_glycosidase-like_sf"/>
</dbReference>
<proteinExistence type="inferred from homology"/>
<evidence type="ECO:0000256" key="2">
    <source>
        <dbReference type="ARBA" id="ARBA00007671"/>
    </source>
</evidence>
<protein>
    <recommendedName>
        <fullName evidence="3">beta-fructofuranosidase</fullName>
        <ecNumber evidence="3">3.2.1.26</ecNumber>
    </recommendedName>
</protein>
<dbReference type="Proteomes" id="UP000250321">
    <property type="component" value="Unassembled WGS sequence"/>
</dbReference>
<evidence type="ECO:0000256" key="4">
    <source>
        <dbReference type="ARBA" id="ARBA00022801"/>
    </source>
</evidence>
<dbReference type="SUPFAM" id="SSF48208">
    <property type="entry name" value="Six-hairpin glycosidases"/>
    <property type="match status" value="1"/>
</dbReference>
<keyword evidence="5" id="KW-0119">Carbohydrate metabolism</keyword>
<dbReference type="PANTHER" id="PTHR31916:SF40">
    <property type="entry name" value="ALKALINE_NEUTRAL INVERTASE B-RELATED"/>
    <property type="match status" value="1"/>
</dbReference>
<gene>
    <name evidence="7" type="ORF">Pyn_32470</name>
</gene>
<comment type="catalytic activity">
    <reaction evidence="1">
        <text>Hydrolysis of terminal non-reducing beta-D-fructofuranoside residues in beta-D-fructofuranosides.</text>
        <dbReference type="EC" id="3.2.1.26"/>
    </reaction>
</comment>
<evidence type="ECO:0000256" key="3">
    <source>
        <dbReference type="ARBA" id="ARBA00012758"/>
    </source>
</evidence>
<comment type="similarity">
    <text evidence="2">Belongs to the glycosyl hydrolase 100 family.</text>
</comment>
<dbReference type="GO" id="GO:0033926">
    <property type="term" value="F:endo-alpha-N-acetylgalactosaminidase activity"/>
    <property type="evidence" value="ECO:0007669"/>
    <property type="project" value="InterPro"/>
</dbReference>
<dbReference type="Gene3D" id="1.50.10.10">
    <property type="match status" value="1"/>
</dbReference>
<evidence type="ECO:0000256" key="5">
    <source>
        <dbReference type="ARBA" id="ARBA00023277"/>
    </source>
</evidence>
<evidence type="ECO:0000256" key="6">
    <source>
        <dbReference type="ARBA" id="ARBA00023295"/>
    </source>
</evidence>
<comment type="caution">
    <text evidence="7">The sequence shown here is derived from an EMBL/GenBank/DDBJ whole genome shotgun (WGS) entry which is preliminary data.</text>
</comment>
<sequence length="152" mass="17603">MAIMDLIESRWEELAGEMPLKVCYPAIESHEWRIVTGCDPKNTRWSYHNGGSWPVLLWLLTAACIKTGRPQIARRAIELAESRLLKDNWPEYYDGKLGRYVGKQARKFQTWSVAGYLVAKMMLEDPSHLGMIALEEDRQMKPVMKRSNSWTC</sequence>
<dbReference type="InterPro" id="IPR024746">
    <property type="entry name" value="Glyco_hydro_100"/>
</dbReference>
<dbReference type="EMBL" id="PJQY01000041">
    <property type="protein sequence ID" value="PQQ20196.1"/>
    <property type="molecule type" value="Genomic_DNA"/>
</dbReference>
<evidence type="ECO:0000256" key="1">
    <source>
        <dbReference type="ARBA" id="ARBA00000094"/>
    </source>
</evidence>
<name>A0A315B1H8_PRUYE</name>
<dbReference type="STRING" id="2094558.A0A315B1H8"/>
<dbReference type="GO" id="GO:0004575">
    <property type="term" value="F:sucrose alpha-glucosidase activity"/>
    <property type="evidence" value="ECO:0007669"/>
    <property type="project" value="TreeGrafter"/>
</dbReference>
<evidence type="ECO:0000313" key="7">
    <source>
        <dbReference type="EMBL" id="PQQ20196.1"/>
    </source>
</evidence>
<dbReference type="InterPro" id="IPR008928">
    <property type="entry name" value="6-hairpin_glycosidase_sf"/>
</dbReference>
<keyword evidence="4" id="KW-0378">Hydrolase</keyword>
<dbReference type="PANTHER" id="PTHR31916">
    <property type="match status" value="1"/>
</dbReference>
<organism evidence="7 8">
    <name type="scientific">Prunus yedoensis var. nudiflora</name>
    <dbReference type="NCBI Taxonomy" id="2094558"/>
    <lineage>
        <taxon>Eukaryota</taxon>
        <taxon>Viridiplantae</taxon>
        <taxon>Streptophyta</taxon>
        <taxon>Embryophyta</taxon>
        <taxon>Tracheophyta</taxon>
        <taxon>Spermatophyta</taxon>
        <taxon>Magnoliopsida</taxon>
        <taxon>eudicotyledons</taxon>
        <taxon>Gunneridae</taxon>
        <taxon>Pentapetalae</taxon>
        <taxon>rosids</taxon>
        <taxon>fabids</taxon>
        <taxon>Rosales</taxon>
        <taxon>Rosaceae</taxon>
        <taxon>Amygdaloideae</taxon>
        <taxon>Amygdaleae</taxon>
        <taxon>Prunus</taxon>
    </lineage>
</organism>
<dbReference type="AlphaFoldDB" id="A0A315B1H8"/>
<keyword evidence="6" id="KW-0326">Glycosidase</keyword>
<keyword evidence="8" id="KW-1185">Reference proteome</keyword>
<dbReference type="OrthoDB" id="1931989at2759"/>
<dbReference type="EC" id="3.2.1.26" evidence="3"/>
<accession>A0A315B1H8</accession>
<reference evidence="7 8" key="1">
    <citation type="submission" date="2018-02" db="EMBL/GenBank/DDBJ databases">
        <title>Draft genome of wild Prunus yedoensis var. nudiflora.</title>
        <authorList>
            <person name="Baek S."/>
            <person name="Kim J.-H."/>
            <person name="Choi K."/>
            <person name="Kim G.-B."/>
            <person name="Cho A."/>
            <person name="Jang H."/>
            <person name="Shin C.-H."/>
            <person name="Yu H.-J."/>
            <person name="Mun J.-H."/>
        </authorList>
    </citation>
    <scope>NUCLEOTIDE SEQUENCE [LARGE SCALE GENOMIC DNA]</scope>
    <source>
        <strain evidence="8">cv. Jeju island</strain>
        <tissue evidence="7">Leaf</tissue>
    </source>
</reference>